<evidence type="ECO:0000313" key="2">
    <source>
        <dbReference type="Proteomes" id="UP000183832"/>
    </source>
</evidence>
<dbReference type="AlphaFoldDB" id="A0A1J1HIQ7"/>
<proteinExistence type="predicted"/>
<organism evidence="1 2">
    <name type="scientific">Clunio marinus</name>
    <dbReference type="NCBI Taxonomy" id="568069"/>
    <lineage>
        <taxon>Eukaryota</taxon>
        <taxon>Metazoa</taxon>
        <taxon>Ecdysozoa</taxon>
        <taxon>Arthropoda</taxon>
        <taxon>Hexapoda</taxon>
        <taxon>Insecta</taxon>
        <taxon>Pterygota</taxon>
        <taxon>Neoptera</taxon>
        <taxon>Endopterygota</taxon>
        <taxon>Diptera</taxon>
        <taxon>Nematocera</taxon>
        <taxon>Chironomoidea</taxon>
        <taxon>Chironomidae</taxon>
        <taxon>Clunio</taxon>
    </lineage>
</organism>
<dbReference type="Proteomes" id="UP000183832">
    <property type="component" value="Unassembled WGS sequence"/>
</dbReference>
<protein>
    <submittedName>
        <fullName evidence="1">CLUMA_CG001086, isoform A</fullName>
    </submittedName>
</protein>
<gene>
    <name evidence="1" type="ORF">CLUMA_CG001086</name>
</gene>
<reference evidence="1 2" key="1">
    <citation type="submission" date="2015-04" db="EMBL/GenBank/DDBJ databases">
        <authorList>
            <person name="Syromyatnikov M.Y."/>
            <person name="Popov V.N."/>
        </authorList>
    </citation>
    <scope>NUCLEOTIDE SEQUENCE [LARGE SCALE GENOMIC DNA]</scope>
</reference>
<evidence type="ECO:0000313" key="1">
    <source>
        <dbReference type="EMBL" id="CRK87284.1"/>
    </source>
</evidence>
<accession>A0A1J1HIQ7</accession>
<name>A0A1J1HIQ7_9DIPT</name>
<sequence>MSICQTQGGIRSRSQVSTNVSTSPLMKCSESEKKRFFMRFCKNKSASECQELYDKSSLNLKRFLKEKVQVLIKNFYSCFLLRIDKTKNP</sequence>
<keyword evidence="2" id="KW-1185">Reference proteome</keyword>
<dbReference type="EMBL" id="CVRI01000004">
    <property type="protein sequence ID" value="CRK87284.1"/>
    <property type="molecule type" value="Genomic_DNA"/>
</dbReference>